<protein>
    <submittedName>
        <fullName evidence="1">Uncharacterized protein</fullName>
    </submittedName>
</protein>
<reference evidence="1 2" key="1">
    <citation type="journal article" date="2019" name="Commun. Biol.">
        <title>The bagworm genome reveals a unique fibroin gene that provides high tensile strength.</title>
        <authorList>
            <person name="Kono N."/>
            <person name="Nakamura H."/>
            <person name="Ohtoshi R."/>
            <person name="Tomita M."/>
            <person name="Numata K."/>
            <person name="Arakawa K."/>
        </authorList>
    </citation>
    <scope>NUCLEOTIDE SEQUENCE [LARGE SCALE GENOMIC DNA]</scope>
</reference>
<organism evidence="1 2">
    <name type="scientific">Eumeta variegata</name>
    <name type="common">Bagworm moth</name>
    <name type="synonym">Eumeta japonica</name>
    <dbReference type="NCBI Taxonomy" id="151549"/>
    <lineage>
        <taxon>Eukaryota</taxon>
        <taxon>Metazoa</taxon>
        <taxon>Ecdysozoa</taxon>
        <taxon>Arthropoda</taxon>
        <taxon>Hexapoda</taxon>
        <taxon>Insecta</taxon>
        <taxon>Pterygota</taxon>
        <taxon>Neoptera</taxon>
        <taxon>Endopterygota</taxon>
        <taxon>Lepidoptera</taxon>
        <taxon>Glossata</taxon>
        <taxon>Ditrysia</taxon>
        <taxon>Tineoidea</taxon>
        <taxon>Psychidae</taxon>
        <taxon>Oiketicinae</taxon>
        <taxon>Eumeta</taxon>
    </lineage>
</organism>
<gene>
    <name evidence="1" type="ORF">EVAR_10834_1</name>
</gene>
<name>A0A4C1Y815_EUMVA</name>
<dbReference type="EMBL" id="BGZK01001114">
    <property type="protein sequence ID" value="GBP71620.1"/>
    <property type="molecule type" value="Genomic_DNA"/>
</dbReference>
<proteinExistence type="predicted"/>
<comment type="caution">
    <text evidence="1">The sequence shown here is derived from an EMBL/GenBank/DDBJ whole genome shotgun (WGS) entry which is preliminary data.</text>
</comment>
<dbReference type="Proteomes" id="UP000299102">
    <property type="component" value="Unassembled WGS sequence"/>
</dbReference>
<evidence type="ECO:0000313" key="2">
    <source>
        <dbReference type="Proteomes" id="UP000299102"/>
    </source>
</evidence>
<evidence type="ECO:0000313" key="1">
    <source>
        <dbReference type="EMBL" id="GBP71620.1"/>
    </source>
</evidence>
<accession>A0A4C1Y815</accession>
<sequence>MNAARKFCQFSLRHAKYERSAIYAGEIFFPLTTKDRAQYSAEAWREFSNNPIANRKTEAGGDGAARRYECDRATSPIVSLKTSIITIDTDRERTSRAAIRGPA</sequence>
<keyword evidence="2" id="KW-1185">Reference proteome</keyword>
<dbReference type="AlphaFoldDB" id="A0A4C1Y815"/>